<dbReference type="RefSeq" id="WP_207337186.1">
    <property type="nucleotide sequence ID" value="NZ_JAFMYU010000018.1"/>
</dbReference>
<accession>A0A939K1M5</accession>
<reference evidence="1 2" key="1">
    <citation type="submission" date="2021-03" db="EMBL/GenBank/DDBJ databases">
        <title>Fibrella sp. HMF5036 genome sequencing and assembly.</title>
        <authorList>
            <person name="Kang H."/>
            <person name="Kim H."/>
            <person name="Bae S."/>
            <person name="Joh K."/>
        </authorList>
    </citation>
    <scope>NUCLEOTIDE SEQUENCE [LARGE SCALE GENOMIC DNA]</scope>
    <source>
        <strain evidence="1 2">HMF5036</strain>
    </source>
</reference>
<comment type="caution">
    <text evidence="1">The sequence shown here is derived from an EMBL/GenBank/DDBJ whole genome shotgun (WGS) entry which is preliminary data.</text>
</comment>
<dbReference type="EMBL" id="JAFMYU010000018">
    <property type="protein sequence ID" value="MBO0933221.1"/>
    <property type="molecule type" value="Genomic_DNA"/>
</dbReference>
<gene>
    <name evidence="1" type="ORF">J2I48_19580</name>
</gene>
<name>A0A939K1M5_9BACT</name>
<sequence length="186" mass="20925">MIIIQLQRTVDTYLQGRDAILRGLAGVALSVSDLEDILDVKYHKILFRRRNPASWRPKELVLLGEALRLPTDAIAGIRALVFQLSCLPDRTQSQLLKRAGLNQKKLSIRSRDHDYWQVDELQRLAVALRNWQDSMATGDVPVSAGTPDVMPPHMAFPATFRRREPVFTSLSNPATDRVSRVDSPSA</sequence>
<dbReference type="Proteomes" id="UP000664795">
    <property type="component" value="Unassembled WGS sequence"/>
</dbReference>
<dbReference type="AlphaFoldDB" id="A0A939K1M5"/>
<keyword evidence="2" id="KW-1185">Reference proteome</keyword>
<evidence type="ECO:0000313" key="2">
    <source>
        <dbReference type="Proteomes" id="UP000664795"/>
    </source>
</evidence>
<proteinExistence type="predicted"/>
<organism evidence="1 2">
    <name type="scientific">Fibrella aquatilis</name>
    <dbReference type="NCBI Taxonomy" id="2817059"/>
    <lineage>
        <taxon>Bacteria</taxon>
        <taxon>Pseudomonadati</taxon>
        <taxon>Bacteroidota</taxon>
        <taxon>Cytophagia</taxon>
        <taxon>Cytophagales</taxon>
        <taxon>Spirosomataceae</taxon>
        <taxon>Fibrella</taxon>
    </lineage>
</organism>
<evidence type="ECO:0000313" key="1">
    <source>
        <dbReference type="EMBL" id="MBO0933221.1"/>
    </source>
</evidence>
<protein>
    <submittedName>
        <fullName evidence="1">Uncharacterized protein</fullName>
    </submittedName>
</protein>